<dbReference type="SUPFAM" id="SSF55856">
    <property type="entry name" value="Cytochrome b5-like heme/steroid binding domain"/>
    <property type="match status" value="1"/>
</dbReference>
<protein>
    <submittedName>
        <fullName evidence="2">Cytochrome b5 seed isoform</fullName>
    </submittedName>
</protein>
<feature type="transmembrane region" description="Helical" evidence="1">
    <location>
        <begin position="64"/>
        <end position="83"/>
    </location>
</feature>
<keyword evidence="1" id="KW-0812">Transmembrane</keyword>
<accession>A0A830CZV1</accession>
<dbReference type="Proteomes" id="UP000653305">
    <property type="component" value="Unassembled WGS sequence"/>
</dbReference>
<evidence type="ECO:0000313" key="2">
    <source>
        <dbReference type="EMBL" id="GFQ01414.1"/>
    </source>
</evidence>
<dbReference type="EMBL" id="BMAC01000679">
    <property type="protein sequence ID" value="GFQ01414.1"/>
    <property type="molecule type" value="Genomic_DNA"/>
</dbReference>
<dbReference type="InterPro" id="IPR036400">
    <property type="entry name" value="Cyt_B5-like_heme/steroid_sf"/>
</dbReference>
<evidence type="ECO:0000256" key="1">
    <source>
        <dbReference type="SAM" id="Phobius"/>
    </source>
</evidence>
<evidence type="ECO:0000313" key="3">
    <source>
        <dbReference type="Proteomes" id="UP000653305"/>
    </source>
</evidence>
<keyword evidence="1" id="KW-0472">Membrane</keyword>
<keyword evidence="3" id="KW-1185">Reference proteome</keyword>
<keyword evidence="1" id="KW-1133">Transmembrane helix</keyword>
<sequence length="87" mass="9696">MLISTGKGATSDFEDVGHSDDALEKMKELYIGEIDASTLPLKEKSTDWTASLSTNGDSSDLFKIFIYILPFLLLGAPFLMHFYTKQE</sequence>
<proteinExistence type="predicted"/>
<organism evidence="2 3">
    <name type="scientific">Phtheirospermum japonicum</name>
    <dbReference type="NCBI Taxonomy" id="374723"/>
    <lineage>
        <taxon>Eukaryota</taxon>
        <taxon>Viridiplantae</taxon>
        <taxon>Streptophyta</taxon>
        <taxon>Embryophyta</taxon>
        <taxon>Tracheophyta</taxon>
        <taxon>Spermatophyta</taxon>
        <taxon>Magnoliopsida</taxon>
        <taxon>eudicotyledons</taxon>
        <taxon>Gunneridae</taxon>
        <taxon>Pentapetalae</taxon>
        <taxon>asterids</taxon>
        <taxon>lamiids</taxon>
        <taxon>Lamiales</taxon>
        <taxon>Orobanchaceae</taxon>
        <taxon>Orobanchaceae incertae sedis</taxon>
        <taxon>Phtheirospermum</taxon>
    </lineage>
</organism>
<dbReference type="AlphaFoldDB" id="A0A830CZV1"/>
<comment type="caution">
    <text evidence="2">The sequence shown here is derived from an EMBL/GenBank/DDBJ whole genome shotgun (WGS) entry which is preliminary data.</text>
</comment>
<name>A0A830CZV1_9LAMI</name>
<dbReference type="Gene3D" id="3.10.120.10">
    <property type="entry name" value="Cytochrome b5-like heme/steroid binding domain"/>
    <property type="match status" value="1"/>
</dbReference>
<dbReference type="OrthoDB" id="260519at2759"/>
<reference evidence="2" key="1">
    <citation type="submission" date="2020-07" db="EMBL/GenBank/DDBJ databases">
        <title>Ethylene signaling mediates host invasion by parasitic plants.</title>
        <authorList>
            <person name="Yoshida S."/>
        </authorList>
    </citation>
    <scope>NUCLEOTIDE SEQUENCE</scope>
    <source>
        <strain evidence="2">Okayama</strain>
    </source>
</reference>
<gene>
    <name evidence="2" type="ORF">PHJA_002285300</name>
</gene>